<dbReference type="Pfam" id="PF00296">
    <property type="entry name" value="Bac_luciferase"/>
    <property type="match status" value="1"/>
</dbReference>
<evidence type="ECO:0000256" key="1">
    <source>
        <dbReference type="ARBA" id="ARBA00023002"/>
    </source>
</evidence>
<dbReference type="PANTHER" id="PTHR30137">
    <property type="entry name" value="LUCIFERASE-LIKE MONOOXYGENASE"/>
    <property type="match status" value="1"/>
</dbReference>
<dbReference type="GO" id="GO:0005829">
    <property type="term" value="C:cytosol"/>
    <property type="evidence" value="ECO:0007669"/>
    <property type="project" value="TreeGrafter"/>
</dbReference>
<dbReference type="InterPro" id="IPR050766">
    <property type="entry name" value="Bact_Lucif_Oxidored"/>
</dbReference>
<evidence type="ECO:0000259" key="3">
    <source>
        <dbReference type="Pfam" id="PF00296"/>
    </source>
</evidence>
<dbReference type="PATRIC" id="fig|394096.3.peg.98"/>
<dbReference type="EMBL" id="JMCB01000001">
    <property type="protein sequence ID" value="KFE71839.1"/>
    <property type="molecule type" value="Genomic_DNA"/>
</dbReference>
<dbReference type="GO" id="GO:0004497">
    <property type="term" value="F:monooxygenase activity"/>
    <property type="evidence" value="ECO:0007669"/>
    <property type="project" value="UniProtKB-KW"/>
</dbReference>
<dbReference type="Proteomes" id="UP000028725">
    <property type="component" value="Unassembled WGS sequence"/>
</dbReference>
<dbReference type="InterPro" id="IPR024011">
    <property type="entry name" value="Biosynth_lucif-like_mOase_dom"/>
</dbReference>
<gene>
    <name evidence="4" type="ORF">DB31_0100</name>
</gene>
<dbReference type="InterPro" id="IPR036661">
    <property type="entry name" value="Luciferase-like_sf"/>
</dbReference>
<dbReference type="OrthoDB" id="9803968at2"/>
<dbReference type="PANTHER" id="PTHR30137:SF8">
    <property type="entry name" value="BLR5498 PROTEIN"/>
    <property type="match status" value="1"/>
</dbReference>
<dbReference type="InterPro" id="IPR011251">
    <property type="entry name" value="Luciferase-like_dom"/>
</dbReference>
<dbReference type="RefSeq" id="WP_044180578.1">
    <property type="nucleotide sequence ID" value="NZ_JMCB01000001.1"/>
</dbReference>
<dbReference type="STRING" id="394096.DB31_0100"/>
<keyword evidence="5" id="KW-1185">Reference proteome</keyword>
<feature type="domain" description="Luciferase-like" evidence="3">
    <location>
        <begin position="1"/>
        <end position="313"/>
    </location>
</feature>
<dbReference type="GO" id="GO:0016705">
    <property type="term" value="F:oxidoreductase activity, acting on paired donors, with incorporation or reduction of molecular oxygen"/>
    <property type="evidence" value="ECO:0007669"/>
    <property type="project" value="InterPro"/>
</dbReference>
<dbReference type="AlphaFoldDB" id="A0A085WVX6"/>
<evidence type="ECO:0000313" key="5">
    <source>
        <dbReference type="Proteomes" id="UP000028725"/>
    </source>
</evidence>
<protein>
    <recommendedName>
        <fullName evidence="3">Luciferase-like domain-containing protein</fullName>
    </recommendedName>
</protein>
<evidence type="ECO:0000256" key="2">
    <source>
        <dbReference type="ARBA" id="ARBA00023033"/>
    </source>
</evidence>
<proteinExistence type="predicted"/>
<organism evidence="4 5">
    <name type="scientific">Hyalangium minutum</name>
    <dbReference type="NCBI Taxonomy" id="394096"/>
    <lineage>
        <taxon>Bacteria</taxon>
        <taxon>Pseudomonadati</taxon>
        <taxon>Myxococcota</taxon>
        <taxon>Myxococcia</taxon>
        <taxon>Myxococcales</taxon>
        <taxon>Cystobacterineae</taxon>
        <taxon>Archangiaceae</taxon>
        <taxon>Hyalangium</taxon>
    </lineage>
</organism>
<dbReference type="Gene3D" id="3.20.20.30">
    <property type="entry name" value="Luciferase-like domain"/>
    <property type="match status" value="1"/>
</dbReference>
<sequence length="359" mass="40404">MDFSVYFFSANDQADFGERYRFILEVAKYIDQNGFKAIWTPERHFQEFGGSFPNASVLSAALAVLTQNIELRAGSVVAPHHHPARIAEEWALVDQLSNGRVALCLATGWHRGDFIFYPENYAGRRELTFRLVQTLRDLWAGRPVTFSGVEGQAVEVRTFPRPRRQELPLWLVHSTNPETWAKAGELGLNVLTLLDNWDRLTANIAAYRDARAKHGHDPKSGIVTLGVHTYIGDDDTTVRKLVAEPVKQYLSTFLTQRKADATLQGGSKQLDAKEQDMLATLAYQDMYDKRSLLGTIPKCADMVRRMQEIGVDEVACLVDFGLDFQTVLDGLPRINELRAMFQPAASNASASGMAWYYNR</sequence>
<keyword evidence="1" id="KW-0560">Oxidoreductase</keyword>
<accession>A0A085WVX6</accession>
<comment type="caution">
    <text evidence="4">The sequence shown here is derived from an EMBL/GenBank/DDBJ whole genome shotgun (WGS) entry which is preliminary data.</text>
</comment>
<name>A0A085WVX6_9BACT</name>
<dbReference type="SUPFAM" id="SSF51679">
    <property type="entry name" value="Bacterial luciferase-like"/>
    <property type="match status" value="1"/>
</dbReference>
<keyword evidence="2" id="KW-0503">Monooxygenase</keyword>
<dbReference type="NCBIfam" id="TIGR04020">
    <property type="entry name" value="seco_metab_LLM"/>
    <property type="match status" value="1"/>
</dbReference>
<evidence type="ECO:0000313" key="4">
    <source>
        <dbReference type="EMBL" id="KFE71839.1"/>
    </source>
</evidence>
<reference evidence="4 5" key="1">
    <citation type="submission" date="2014-04" db="EMBL/GenBank/DDBJ databases">
        <title>Genome assembly of Hyalangium minutum DSM 14724.</title>
        <authorList>
            <person name="Sharma G."/>
            <person name="Subramanian S."/>
        </authorList>
    </citation>
    <scope>NUCLEOTIDE SEQUENCE [LARGE SCALE GENOMIC DNA]</scope>
    <source>
        <strain evidence="4 5">DSM 14724</strain>
    </source>
</reference>